<organism evidence="6 7">
    <name type="scientific">Methylobacterium trifolii</name>
    <dbReference type="NCBI Taxonomy" id="1003092"/>
    <lineage>
        <taxon>Bacteria</taxon>
        <taxon>Pseudomonadati</taxon>
        <taxon>Pseudomonadota</taxon>
        <taxon>Alphaproteobacteria</taxon>
        <taxon>Hyphomicrobiales</taxon>
        <taxon>Methylobacteriaceae</taxon>
        <taxon>Methylobacterium</taxon>
    </lineage>
</organism>
<keyword evidence="1" id="KW-1134">Transmembrane beta strand</keyword>
<feature type="domain" description="Haemolysin activator HlyB C-terminal" evidence="4">
    <location>
        <begin position="231"/>
        <end position="555"/>
    </location>
</feature>
<name>A0ABQ4U227_9HYPH</name>
<reference evidence="6" key="1">
    <citation type="journal article" date="2021" name="Front. Microbiol.">
        <title>Comprehensive Comparative Genomics and Phenotyping of Methylobacterium Species.</title>
        <authorList>
            <person name="Alessa O."/>
            <person name="Ogura Y."/>
            <person name="Fujitani Y."/>
            <person name="Takami H."/>
            <person name="Hayashi T."/>
            <person name="Sahin N."/>
            <person name="Tani A."/>
        </authorList>
    </citation>
    <scope>NUCLEOTIDE SEQUENCE</scope>
    <source>
        <strain evidence="6">DSM 23632</strain>
    </source>
</reference>
<evidence type="ECO:0000313" key="6">
    <source>
        <dbReference type="EMBL" id="GJE61224.1"/>
    </source>
</evidence>
<evidence type="ECO:0000256" key="2">
    <source>
        <dbReference type="ARBA" id="ARBA00022692"/>
    </source>
</evidence>
<dbReference type="Pfam" id="PF08479">
    <property type="entry name" value="POTRA_2"/>
    <property type="match status" value="1"/>
</dbReference>
<evidence type="ECO:0000313" key="7">
    <source>
        <dbReference type="Proteomes" id="UP001055057"/>
    </source>
</evidence>
<keyword evidence="1" id="KW-0472">Membrane</keyword>
<accession>A0ABQ4U227</accession>
<dbReference type="Gene3D" id="2.40.160.50">
    <property type="entry name" value="membrane protein fhac: a member of the omp85/tpsb transporter family"/>
    <property type="match status" value="1"/>
</dbReference>
<keyword evidence="3" id="KW-0998">Cell outer membrane</keyword>
<keyword evidence="7" id="KW-1185">Reference proteome</keyword>
<proteinExistence type="predicted"/>
<dbReference type="PANTHER" id="PTHR34597:SF3">
    <property type="entry name" value="OUTER MEMBRANE TRANSPORTER CDIB"/>
    <property type="match status" value="1"/>
</dbReference>
<evidence type="ECO:0000259" key="4">
    <source>
        <dbReference type="Pfam" id="PF03865"/>
    </source>
</evidence>
<gene>
    <name evidence="6" type="ORF">MPOCJGCO_3345</name>
</gene>
<evidence type="ECO:0000256" key="1">
    <source>
        <dbReference type="ARBA" id="ARBA00022452"/>
    </source>
</evidence>
<sequence length="598" mass="62594">MIERMKTRLANARAPGIERSALAMCLPVVAGLAVAGSASGALAQTASQITPPSFAPATGRGAGTLVFSGQAGLGAPAGSERLSIRIARVAVENAPPGYSAEIAALEARLVGRRVPASEIFAAARDLEAALIRSGSILIRVVLPAQKLNDGGGLRLVVVNGFVEHVELRDVPEPARTRIAAVLAGLVGRRDLQIGEVERQLLLAGDTPGIALRSTLVPSTAQGGANLVIEGKYRPLTGFVGGDNSVGRALGGYSIGTGLDLNTVFGQGETIYVRALGHPSGDDALRTGSPFGDNPRLRTLAGGFVLPLGTDGLTFNVEYTNSQTAPKLASLIQTTSDYDRLSFRLRYPWLRSRAANFYSEVTFDATHEQLGLVLPAAAVPLSLDRLRILRLSGDGDIRLDSGGILAGRGTLSLGIDGLGARSAADATPILPLSRLGSDAEFQKFDAAITFTQPLPQDFVFGFYARGQTSFGQALARSEQIGTASFQELSTFDAGSLAGDSGWVVRSEIAHPFAVALDGRPGTITPYAFGATGALYLERPTVLEASRLHVSSLGLGLRLAALIDPAAATEASLILEFGRRFRSDALPDTNRFTVLGSIRF</sequence>
<evidence type="ECO:0008006" key="8">
    <source>
        <dbReference type="Google" id="ProtNLM"/>
    </source>
</evidence>
<dbReference type="InterPro" id="IPR051544">
    <property type="entry name" value="TPS_OM_transporter"/>
</dbReference>
<dbReference type="PANTHER" id="PTHR34597">
    <property type="entry name" value="SLR1661 PROTEIN"/>
    <property type="match status" value="1"/>
</dbReference>
<evidence type="ECO:0000259" key="5">
    <source>
        <dbReference type="Pfam" id="PF08479"/>
    </source>
</evidence>
<dbReference type="Proteomes" id="UP001055057">
    <property type="component" value="Unassembled WGS sequence"/>
</dbReference>
<comment type="caution">
    <text evidence="6">The sequence shown here is derived from an EMBL/GenBank/DDBJ whole genome shotgun (WGS) entry which is preliminary data.</text>
</comment>
<feature type="domain" description="Polypeptide-transport-associated ShlB-type" evidence="5">
    <location>
        <begin position="85"/>
        <end position="160"/>
    </location>
</feature>
<dbReference type="InterPro" id="IPR005565">
    <property type="entry name" value="Hemolysn_activator_HlyB_C"/>
</dbReference>
<evidence type="ECO:0000256" key="3">
    <source>
        <dbReference type="ARBA" id="ARBA00023237"/>
    </source>
</evidence>
<dbReference type="InterPro" id="IPR013686">
    <property type="entry name" value="Polypept-transport_assoc_ShlB"/>
</dbReference>
<dbReference type="Pfam" id="PF03865">
    <property type="entry name" value="ShlB"/>
    <property type="match status" value="1"/>
</dbReference>
<reference evidence="6" key="2">
    <citation type="submission" date="2021-08" db="EMBL/GenBank/DDBJ databases">
        <authorList>
            <person name="Tani A."/>
            <person name="Ola A."/>
            <person name="Ogura Y."/>
            <person name="Katsura K."/>
            <person name="Hayashi T."/>
        </authorList>
    </citation>
    <scope>NUCLEOTIDE SEQUENCE</scope>
    <source>
        <strain evidence="6">DSM 23632</strain>
    </source>
</reference>
<protein>
    <recommendedName>
        <fullName evidence="8">ShlB/FhaC/HecB family hemolysin secretion/activation protein</fullName>
    </recommendedName>
</protein>
<keyword evidence="2" id="KW-0812">Transmembrane</keyword>
<dbReference type="EMBL" id="BPRB01000196">
    <property type="protein sequence ID" value="GJE61224.1"/>
    <property type="molecule type" value="Genomic_DNA"/>
</dbReference>